<protein>
    <submittedName>
        <fullName evidence="1">Oidioi.mRNA.OKI2018_I69.XSR.g15184.t1.cds</fullName>
    </submittedName>
</protein>
<gene>
    <name evidence="1" type="ORF">OKIOD_LOCUS6742</name>
</gene>
<evidence type="ECO:0000313" key="1">
    <source>
        <dbReference type="EMBL" id="CAG5097682.1"/>
    </source>
</evidence>
<dbReference type="Proteomes" id="UP001158576">
    <property type="component" value="Chromosome XSR"/>
</dbReference>
<accession>A0ABN7SG66</accession>
<name>A0ABN7SG66_OIKDI</name>
<sequence>MFVKFNGFEGFPDFQIRMNQMGTGDCDFELSCKCKFRVPDIPLRDATCEGTLMEDIYRGLMTFLACVYKGEIVQREQSLWKDPDFVPAKHLFCPEDEQQVEHVKEFIAKRRAMLMTTGGKEMENCNCCLFGNDTMQTMGRNRLPL</sequence>
<organism evidence="1 2">
    <name type="scientific">Oikopleura dioica</name>
    <name type="common">Tunicate</name>
    <dbReference type="NCBI Taxonomy" id="34765"/>
    <lineage>
        <taxon>Eukaryota</taxon>
        <taxon>Metazoa</taxon>
        <taxon>Chordata</taxon>
        <taxon>Tunicata</taxon>
        <taxon>Appendicularia</taxon>
        <taxon>Copelata</taxon>
        <taxon>Oikopleuridae</taxon>
        <taxon>Oikopleura</taxon>
    </lineage>
</organism>
<dbReference type="EMBL" id="OU015569">
    <property type="protein sequence ID" value="CAG5097682.1"/>
    <property type="molecule type" value="Genomic_DNA"/>
</dbReference>
<evidence type="ECO:0000313" key="2">
    <source>
        <dbReference type="Proteomes" id="UP001158576"/>
    </source>
</evidence>
<proteinExistence type="predicted"/>
<keyword evidence="2" id="KW-1185">Reference proteome</keyword>
<reference evidence="1 2" key="1">
    <citation type="submission" date="2021-04" db="EMBL/GenBank/DDBJ databases">
        <authorList>
            <person name="Bliznina A."/>
        </authorList>
    </citation>
    <scope>NUCLEOTIDE SEQUENCE [LARGE SCALE GENOMIC DNA]</scope>
</reference>